<dbReference type="PANTHER" id="PTHR24030:SF0">
    <property type="entry name" value="PROTEIN CMSS1"/>
    <property type="match status" value="1"/>
</dbReference>
<evidence type="ECO:0000313" key="3">
    <source>
        <dbReference type="Proteomes" id="UP000193240"/>
    </source>
</evidence>
<protein>
    <recommendedName>
        <fullName evidence="4">U3-containing 90S pre-ribosomal complex subunit-domain containing protein</fullName>
    </recommendedName>
</protein>
<dbReference type="InterPro" id="IPR032704">
    <property type="entry name" value="Cms1"/>
</dbReference>
<name>A0A1Y2LQL8_EPING</name>
<dbReference type="OMA" id="CVGTPAR"/>
<dbReference type="Pfam" id="PF14617">
    <property type="entry name" value="CMS1"/>
    <property type="match status" value="1"/>
</dbReference>
<evidence type="ECO:0000256" key="1">
    <source>
        <dbReference type="SAM" id="MobiDB-lite"/>
    </source>
</evidence>
<sequence>MSDSDSEGGVPLIEAEFDVTANSKKRKAEADVEGGIDSKKEKKKAKRKLKKQTKAKNIDEDDLDQELGVNHAFERMDGQLVADYVNARTRLYGKDLSSVELEDKFIPARTVYDSTSFNDPRKLDNLPVFLKKQFGDLKATPNKPTGAPHTIVVTASGIRAADVCRSLKAGLPKQGVKDAKVEKLFAKHLKLADQVASLKRNRVDYGVGTPDRLSALLDEKALSTANLKRVVVDVSYIDQKKRGILDMKDLHEPLIKLLLRKEFLGEDKEAGDELFVFY</sequence>
<keyword evidence="3" id="KW-1185">Reference proteome</keyword>
<dbReference type="AlphaFoldDB" id="A0A1Y2LQL8"/>
<reference evidence="2 3" key="1">
    <citation type="journal article" date="2017" name="Genome Announc.">
        <title>Genome sequence of the saprophytic ascomycete Epicoccum nigrum ICMP 19927 strain isolated from New Zealand.</title>
        <authorList>
            <person name="Fokin M."/>
            <person name="Fleetwood D."/>
            <person name="Weir B.S."/>
            <person name="Villas-Boas S.G."/>
        </authorList>
    </citation>
    <scope>NUCLEOTIDE SEQUENCE [LARGE SCALE GENOMIC DNA]</scope>
    <source>
        <strain evidence="2 3">ICMP 19927</strain>
    </source>
</reference>
<dbReference type="Gene3D" id="3.40.50.300">
    <property type="entry name" value="P-loop containing nucleotide triphosphate hydrolases"/>
    <property type="match status" value="1"/>
</dbReference>
<dbReference type="GO" id="GO:0005634">
    <property type="term" value="C:nucleus"/>
    <property type="evidence" value="ECO:0007669"/>
    <property type="project" value="TreeGrafter"/>
</dbReference>
<gene>
    <name evidence="2" type="ORF">B5807_08297</name>
</gene>
<dbReference type="Proteomes" id="UP000193240">
    <property type="component" value="Unassembled WGS sequence"/>
</dbReference>
<dbReference type="InterPro" id="IPR027417">
    <property type="entry name" value="P-loop_NTPase"/>
</dbReference>
<dbReference type="InParanoid" id="A0A1Y2LQL8"/>
<dbReference type="PANTHER" id="PTHR24030">
    <property type="entry name" value="PROTEIN CMSS1"/>
    <property type="match status" value="1"/>
</dbReference>
<evidence type="ECO:0008006" key="4">
    <source>
        <dbReference type="Google" id="ProtNLM"/>
    </source>
</evidence>
<proteinExistence type="predicted"/>
<dbReference type="EMBL" id="KZ107852">
    <property type="protein sequence ID" value="OSS46244.1"/>
    <property type="molecule type" value="Genomic_DNA"/>
</dbReference>
<feature type="region of interest" description="Disordered" evidence="1">
    <location>
        <begin position="24"/>
        <end position="56"/>
    </location>
</feature>
<feature type="compositionally biased region" description="Basic residues" evidence="1">
    <location>
        <begin position="41"/>
        <end position="54"/>
    </location>
</feature>
<dbReference type="STRING" id="105696.A0A1Y2LQL8"/>
<organism evidence="2 3">
    <name type="scientific">Epicoccum nigrum</name>
    <name type="common">Soil fungus</name>
    <name type="synonym">Epicoccum purpurascens</name>
    <dbReference type="NCBI Taxonomy" id="105696"/>
    <lineage>
        <taxon>Eukaryota</taxon>
        <taxon>Fungi</taxon>
        <taxon>Dikarya</taxon>
        <taxon>Ascomycota</taxon>
        <taxon>Pezizomycotina</taxon>
        <taxon>Dothideomycetes</taxon>
        <taxon>Pleosporomycetidae</taxon>
        <taxon>Pleosporales</taxon>
        <taxon>Pleosporineae</taxon>
        <taxon>Didymellaceae</taxon>
        <taxon>Epicoccum</taxon>
    </lineage>
</organism>
<accession>A0A1Y2LQL8</accession>
<dbReference type="GO" id="GO:0030686">
    <property type="term" value="C:90S preribosome"/>
    <property type="evidence" value="ECO:0007669"/>
    <property type="project" value="TreeGrafter"/>
</dbReference>
<dbReference type="FunCoup" id="A0A1Y2LQL8">
    <property type="interactions" value="261"/>
</dbReference>
<evidence type="ECO:0000313" key="2">
    <source>
        <dbReference type="EMBL" id="OSS46244.1"/>
    </source>
</evidence>